<evidence type="ECO:0000313" key="2">
    <source>
        <dbReference type="EMBL" id="SEO09161.1"/>
    </source>
</evidence>
<sequence length="205" mass="23418">MAKRDNRNNVSDANNDNQAFYLVLGAFIKTLRVKAGFPTPEAFANIAGMTRSQYSAYENGKNLTLITFRNLLLEFNIKVEDWLNLSLIDPSNDSEKIIFNIRQARIDQVIEQVKIIENHDYSYNLGSKAAQRYIDILIFCHTAKSRHEILTKLLEMDDSVNTLKRVAGKLIDYGWLELTDPSNRNNPNQKYITSLSGKSILSLRS</sequence>
<dbReference type="AlphaFoldDB" id="A0A1H8LVQ2"/>
<dbReference type="CDD" id="cd00093">
    <property type="entry name" value="HTH_XRE"/>
    <property type="match status" value="1"/>
</dbReference>
<dbReference type="OrthoDB" id="674942at2"/>
<dbReference type="Pfam" id="PF12844">
    <property type="entry name" value="HTH_19"/>
    <property type="match status" value="1"/>
</dbReference>
<gene>
    <name evidence="2" type="ORF">SAMN05192574_105270</name>
</gene>
<organism evidence="2 3">
    <name type="scientific">Mucilaginibacter gossypiicola</name>
    <dbReference type="NCBI Taxonomy" id="551995"/>
    <lineage>
        <taxon>Bacteria</taxon>
        <taxon>Pseudomonadati</taxon>
        <taxon>Bacteroidota</taxon>
        <taxon>Sphingobacteriia</taxon>
        <taxon>Sphingobacteriales</taxon>
        <taxon>Sphingobacteriaceae</taxon>
        <taxon>Mucilaginibacter</taxon>
    </lineage>
</organism>
<dbReference type="RefSeq" id="WP_091212120.1">
    <property type="nucleotide sequence ID" value="NZ_FOCL01000005.1"/>
</dbReference>
<evidence type="ECO:0000313" key="3">
    <source>
        <dbReference type="Proteomes" id="UP000198942"/>
    </source>
</evidence>
<dbReference type="STRING" id="551995.SAMN05192574_105270"/>
<proteinExistence type="predicted"/>
<name>A0A1H8LVQ2_9SPHI</name>
<dbReference type="SMART" id="SM00530">
    <property type="entry name" value="HTH_XRE"/>
    <property type="match status" value="1"/>
</dbReference>
<evidence type="ECO:0000259" key="1">
    <source>
        <dbReference type="PROSITE" id="PS50943"/>
    </source>
</evidence>
<dbReference type="Gene3D" id="1.10.260.40">
    <property type="entry name" value="lambda repressor-like DNA-binding domains"/>
    <property type="match status" value="1"/>
</dbReference>
<dbReference type="InterPro" id="IPR001387">
    <property type="entry name" value="Cro/C1-type_HTH"/>
</dbReference>
<dbReference type="GO" id="GO:0003677">
    <property type="term" value="F:DNA binding"/>
    <property type="evidence" value="ECO:0007669"/>
    <property type="project" value="InterPro"/>
</dbReference>
<dbReference type="SUPFAM" id="SSF47413">
    <property type="entry name" value="lambda repressor-like DNA-binding domains"/>
    <property type="match status" value="1"/>
</dbReference>
<feature type="domain" description="HTH cro/C1-type" evidence="1">
    <location>
        <begin position="28"/>
        <end position="82"/>
    </location>
</feature>
<accession>A0A1H8LVQ2</accession>
<reference evidence="3" key="1">
    <citation type="submission" date="2016-10" db="EMBL/GenBank/DDBJ databases">
        <authorList>
            <person name="Varghese N."/>
            <person name="Submissions S."/>
        </authorList>
    </citation>
    <scope>NUCLEOTIDE SEQUENCE [LARGE SCALE GENOMIC DNA]</scope>
    <source>
        <strain evidence="3">Gh-48</strain>
    </source>
</reference>
<dbReference type="Proteomes" id="UP000198942">
    <property type="component" value="Unassembled WGS sequence"/>
</dbReference>
<keyword evidence="3" id="KW-1185">Reference proteome</keyword>
<dbReference type="PROSITE" id="PS50943">
    <property type="entry name" value="HTH_CROC1"/>
    <property type="match status" value="1"/>
</dbReference>
<dbReference type="InterPro" id="IPR010982">
    <property type="entry name" value="Lambda_DNA-bd_dom_sf"/>
</dbReference>
<dbReference type="EMBL" id="FOCL01000005">
    <property type="protein sequence ID" value="SEO09161.1"/>
    <property type="molecule type" value="Genomic_DNA"/>
</dbReference>
<protein>
    <submittedName>
        <fullName evidence="2">Transcriptional regulator, contains XRE-family HTH domain</fullName>
    </submittedName>
</protein>